<dbReference type="InterPro" id="IPR029062">
    <property type="entry name" value="Class_I_gatase-like"/>
</dbReference>
<keyword evidence="5" id="KW-1185">Reference proteome</keyword>
<keyword evidence="4" id="KW-0121">Carboxypeptidase</keyword>
<dbReference type="InterPro" id="IPR040449">
    <property type="entry name" value="Peptidase_S66_N"/>
</dbReference>
<comment type="similarity">
    <text evidence="1">Belongs to the peptidase S66 family.</text>
</comment>
<dbReference type="SUPFAM" id="SSF52317">
    <property type="entry name" value="Class I glutamine amidotransferase-like"/>
    <property type="match status" value="1"/>
</dbReference>
<dbReference type="EMBL" id="VNHX01000028">
    <property type="protein sequence ID" value="TYP89310.1"/>
    <property type="molecule type" value="Genomic_DNA"/>
</dbReference>
<dbReference type="AlphaFoldDB" id="A0A5S5CZV5"/>
<dbReference type="Pfam" id="PF02016">
    <property type="entry name" value="Peptidase_S66"/>
    <property type="match status" value="1"/>
</dbReference>
<dbReference type="InterPro" id="IPR027461">
    <property type="entry name" value="Carboxypeptidase_A_C_sf"/>
</dbReference>
<evidence type="ECO:0000256" key="2">
    <source>
        <dbReference type="ARBA" id="ARBA00022801"/>
    </source>
</evidence>
<keyword evidence="2" id="KW-0378">Hydrolase</keyword>
<name>A0A5S5CZV5_9SPHI</name>
<protein>
    <submittedName>
        <fullName evidence="4">LD-carboxypeptidase</fullName>
    </submittedName>
</protein>
<comment type="caution">
    <text evidence="4">The sequence shown here is derived from an EMBL/GenBank/DDBJ whole genome shotgun (WGS) entry which is preliminary data.</text>
</comment>
<dbReference type="PANTHER" id="PTHR30237">
    <property type="entry name" value="MURAMOYLTETRAPEPTIDE CARBOXYPEPTIDASE"/>
    <property type="match status" value="1"/>
</dbReference>
<dbReference type="OrthoDB" id="9807329at2"/>
<dbReference type="Gene3D" id="3.40.50.10740">
    <property type="entry name" value="Class I glutamine amidotransferase-like"/>
    <property type="match status" value="1"/>
</dbReference>
<dbReference type="RefSeq" id="WP_148910097.1">
    <property type="nucleotide sequence ID" value="NZ_VNHX01000028.1"/>
</dbReference>
<keyword evidence="4" id="KW-0645">Protease</keyword>
<dbReference type="PANTHER" id="PTHR30237:SF6">
    <property type="entry name" value="CARBOXYPEPTIDASE YOCD-RELATED"/>
    <property type="match status" value="1"/>
</dbReference>
<proteinExistence type="inferred from homology"/>
<dbReference type="SUPFAM" id="SSF141986">
    <property type="entry name" value="LD-carboxypeptidase A C-terminal domain-like"/>
    <property type="match status" value="1"/>
</dbReference>
<dbReference type="Gene3D" id="3.50.30.60">
    <property type="entry name" value="LD-carboxypeptidase A C-terminal domain-like"/>
    <property type="match status" value="1"/>
</dbReference>
<evidence type="ECO:0000313" key="4">
    <source>
        <dbReference type="EMBL" id="TYP89310.1"/>
    </source>
</evidence>
<evidence type="ECO:0000256" key="1">
    <source>
        <dbReference type="ARBA" id="ARBA00010233"/>
    </source>
</evidence>
<evidence type="ECO:0000313" key="5">
    <source>
        <dbReference type="Proteomes" id="UP000325105"/>
    </source>
</evidence>
<reference evidence="4 5" key="1">
    <citation type="submission" date="2019-07" db="EMBL/GenBank/DDBJ databases">
        <title>Genomic Encyclopedia of Archaeal and Bacterial Type Strains, Phase II (KMG-II): from individual species to whole genera.</title>
        <authorList>
            <person name="Goeker M."/>
        </authorList>
    </citation>
    <scope>NUCLEOTIDE SEQUENCE [LARGE SCALE GENOMIC DNA]</scope>
    <source>
        <strain evidence="4 5">DSM 18850</strain>
    </source>
</reference>
<dbReference type="Proteomes" id="UP000325105">
    <property type="component" value="Unassembled WGS sequence"/>
</dbReference>
<feature type="domain" description="LD-carboxypeptidase N-terminal" evidence="3">
    <location>
        <begin position="12"/>
        <end position="132"/>
    </location>
</feature>
<sequence>MIPKKLYGGGHVRIIAPANSVLPKLTSDIIERGITRLNSLGLEVSFGKHIREVNDFKTASVRSRLTDLHEAFLDSSVDAVLALSGGTTSNLLLSHIDYRIIKENPKFICGLSDVTALLNAIYVKTGVVTYYGPHFTAIVASTDATYTLTYFRKCLMEDHSITLTPSDIFYNTPWTDTENINSGYWIINEGEAEGTVVGGNLLTFNFLQDTDYILNADDPHPADLHSGGQCCRGRQ</sequence>
<organism evidence="4 5">
    <name type="scientific">Sphingobacterium allocomposti</name>
    <dbReference type="NCBI Taxonomy" id="415956"/>
    <lineage>
        <taxon>Bacteria</taxon>
        <taxon>Pseudomonadati</taxon>
        <taxon>Bacteroidota</taxon>
        <taxon>Sphingobacteriia</taxon>
        <taxon>Sphingobacteriales</taxon>
        <taxon>Sphingobacteriaceae</taxon>
        <taxon>Sphingobacterium</taxon>
    </lineage>
</organism>
<dbReference type="InterPro" id="IPR003507">
    <property type="entry name" value="S66_fam"/>
</dbReference>
<dbReference type="InterPro" id="IPR027478">
    <property type="entry name" value="LdcA_N"/>
</dbReference>
<dbReference type="GO" id="GO:0004180">
    <property type="term" value="F:carboxypeptidase activity"/>
    <property type="evidence" value="ECO:0007669"/>
    <property type="project" value="UniProtKB-KW"/>
</dbReference>
<gene>
    <name evidence="4" type="ORF">BC792_12829</name>
</gene>
<evidence type="ECO:0000259" key="3">
    <source>
        <dbReference type="Pfam" id="PF02016"/>
    </source>
</evidence>
<accession>A0A5S5CZV5</accession>